<feature type="region of interest" description="Disordered" evidence="1">
    <location>
        <begin position="53"/>
        <end position="82"/>
    </location>
</feature>
<protein>
    <submittedName>
        <fullName evidence="2">Uncharacterized protein</fullName>
    </submittedName>
</protein>
<dbReference type="RefSeq" id="XP_066672428.1">
    <property type="nucleotide sequence ID" value="XM_066808810.1"/>
</dbReference>
<evidence type="ECO:0000313" key="3">
    <source>
        <dbReference type="Proteomes" id="UP001433268"/>
    </source>
</evidence>
<feature type="region of interest" description="Disordered" evidence="1">
    <location>
        <begin position="173"/>
        <end position="192"/>
    </location>
</feature>
<name>A0ABR1X2C1_9PEZI</name>
<sequence length="362" mass="39385">MLPQLATLYKCNGTVSSQVSYQHIKIPDRGLVSLWTLGRLDLQRSMEIWVPTQKGKGKAIEATPRPQEKSHGNNGPSSDNPIATRILDSAVALTRDVARNPSGPSDLSSMSPAGKAGRSNQSTIPPDVATSRMVSPADHAKPGASFKSAHVEAHVASQEAAFSAFLDGENTQLSAVPPTHHQSSVEDRLSNNPSMFETTSIAEHAQRDGMDVVKLLDSADYHSVAELDDAGVALSPEEAAALKRALFQDGDSKKPRQHAIDWNILNFFPNFVTDSSPRWGYNELPNHMGVTDPIEARDLWVDQWQHVLSDYTGEVWGDLGSLVDEARQEVEEASAREPDAAGPPEMPALRRLRQVLNHVRGG</sequence>
<feature type="region of interest" description="Disordered" evidence="1">
    <location>
        <begin position="327"/>
        <end position="348"/>
    </location>
</feature>
<proteinExistence type="predicted"/>
<accession>A0ABR1X2C1</accession>
<organism evidence="2 3">
    <name type="scientific">Apiospora hydei</name>
    <dbReference type="NCBI Taxonomy" id="1337664"/>
    <lineage>
        <taxon>Eukaryota</taxon>
        <taxon>Fungi</taxon>
        <taxon>Dikarya</taxon>
        <taxon>Ascomycota</taxon>
        <taxon>Pezizomycotina</taxon>
        <taxon>Sordariomycetes</taxon>
        <taxon>Xylariomycetidae</taxon>
        <taxon>Amphisphaeriales</taxon>
        <taxon>Apiosporaceae</taxon>
        <taxon>Apiospora</taxon>
    </lineage>
</organism>
<reference evidence="2 3" key="1">
    <citation type="submission" date="2023-01" db="EMBL/GenBank/DDBJ databases">
        <title>Analysis of 21 Apiospora genomes using comparative genomics revels a genus with tremendous synthesis potential of carbohydrate active enzymes and secondary metabolites.</title>
        <authorList>
            <person name="Sorensen T."/>
        </authorList>
    </citation>
    <scope>NUCLEOTIDE SEQUENCE [LARGE SCALE GENOMIC DNA]</scope>
    <source>
        <strain evidence="2 3">CBS 114990</strain>
    </source>
</reference>
<dbReference type="EMBL" id="JAQQWN010000004">
    <property type="protein sequence ID" value="KAK8089534.1"/>
    <property type="molecule type" value="Genomic_DNA"/>
</dbReference>
<evidence type="ECO:0000256" key="1">
    <source>
        <dbReference type="SAM" id="MobiDB-lite"/>
    </source>
</evidence>
<dbReference type="GeneID" id="92041870"/>
<comment type="caution">
    <text evidence="2">The sequence shown here is derived from an EMBL/GenBank/DDBJ whole genome shotgun (WGS) entry which is preliminary data.</text>
</comment>
<feature type="compositionally biased region" description="Polar residues" evidence="1">
    <location>
        <begin position="102"/>
        <end position="111"/>
    </location>
</feature>
<gene>
    <name evidence="2" type="ORF">PG997_004495</name>
</gene>
<evidence type="ECO:0000313" key="2">
    <source>
        <dbReference type="EMBL" id="KAK8089534.1"/>
    </source>
</evidence>
<dbReference type="Proteomes" id="UP001433268">
    <property type="component" value="Unassembled WGS sequence"/>
</dbReference>
<keyword evidence="3" id="KW-1185">Reference proteome</keyword>
<feature type="compositionally biased region" description="Basic and acidic residues" evidence="1">
    <location>
        <begin position="327"/>
        <end position="339"/>
    </location>
</feature>
<feature type="region of interest" description="Disordered" evidence="1">
    <location>
        <begin position="97"/>
        <end position="146"/>
    </location>
</feature>
<feature type="compositionally biased region" description="Polar residues" evidence="1">
    <location>
        <begin position="72"/>
        <end position="81"/>
    </location>
</feature>